<evidence type="ECO:0000256" key="10">
    <source>
        <dbReference type="ARBA" id="ARBA00065613"/>
    </source>
</evidence>
<evidence type="ECO:0000256" key="3">
    <source>
        <dbReference type="ARBA" id="ARBA00022490"/>
    </source>
</evidence>
<dbReference type="PANTHER" id="PTHR14710">
    <property type="entry name" value="GEM-ASSOCIATED PROTEIN 6"/>
    <property type="match status" value="1"/>
</dbReference>
<dbReference type="PROSITE" id="PS52001">
    <property type="entry name" value="AD"/>
    <property type="match status" value="1"/>
</dbReference>
<dbReference type="GO" id="GO:0016604">
    <property type="term" value="C:nuclear body"/>
    <property type="evidence" value="ECO:0007669"/>
    <property type="project" value="UniProtKB-SubCell"/>
</dbReference>
<dbReference type="InterPro" id="IPR046857">
    <property type="entry name" value="Gemin6_Sm-like_dom"/>
</dbReference>
<protein>
    <recommendedName>
        <fullName evidence="11">Gem-associated protein 6</fullName>
    </recommendedName>
</protein>
<proteinExistence type="predicted"/>
<evidence type="ECO:0000256" key="7">
    <source>
        <dbReference type="ARBA" id="ARBA00023242"/>
    </source>
</evidence>
<dbReference type="AlphaFoldDB" id="A7SXH9"/>
<evidence type="ECO:0000256" key="8">
    <source>
        <dbReference type="ARBA" id="ARBA00034306"/>
    </source>
</evidence>
<dbReference type="CDD" id="cd11676">
    <property type="entry name" value="Gemin6"/>
    <property type="match status" value="1"/>
</dbReference>
<dbReference type="InterPro" id="IPR046856">
    <property type="entry name" value="Gemin6_C"/>
</dbReference>
<keyword evidence="3" id="KW-0963">Cytoplasm</keyword>
<dbReference type="GO" id="GO:0032797">
    <property type="term" value="C:SMN complex"/>
    <property type="evidence" value="ECO:0000318"/>
    <property type="project" value="GO_Central"/>
</dbReference>
<dbReference type="InterPro" id="IPR047574">
    <property type="entry name" value="AD"/>
</dbReference>
<dbReference type="GO" id="GO:0000245">
    <property type="term" value="P:spliceosomal complex assembly"/>
    <property type="evidence" value="ECO:0007669"/>
    <property type="project" value="InterPro"/>
</dbReference>
<gene>
    <name evidence="13" type="ORF">NEMVEDRAFT_v1g219049</name>
</gene>
<dbReference type="HOGENOM" id="CLU_127294_0_0_1"/>
<sequence>MAADIEHCNWLDISLETFTNFTEKPVKILLSDNRTIEGWVFCVDPVSKSVILSQNTEGAWSNSVVLGHAIKHMEIQQELEYQKPDFEKLYPYRQLEANGHDLEKRKSNVVRWLEKNRLSVTVEDELVCVLGVLCIEPPYNQESCRSSNVIILQRIQKLIQNMPVPEETV</sequence>
<organism evidence="13 14">
    <name type="scientific">Nematostella vectensis</name>
    <name type="common">Starlet sea anemone</name>
    <dbReference type="NCBI Taxonomy" id="45351"/>
    <lineage>
        <taxon>Eukaryota</taxon>
        <taxon>Metazoa</taxon>
        <taxon>Cnidaria</taxon>
        <taxon>Anthozoa</taxon>
        <taxon>Hexacorallia</taxon>
        <taxon>Actiniaria</taxon>
        <taxon>Edwardsiidae</taxon>
        <taxon>Nematostella</taxon>
    </lineage>
</organism>
<evidence type="ECO:0000313" key="13">
    <source>
        <dbReference type="EMBL" id="EDO31592.1"/>
    </source>
</evidence>
<keyword evidence="6" id="KW-0508">mRNA splicing</keyword>
<dbReference type="Pfam" id="PF06372">
    <property type="entry name" value="Gemin6"/>
    <property type="match status" value="1"/>
</dbReference>
<dbReference type="Gene3D" id="2.30.30.100">
    <property type="match status" value="1"/>
</dbReference>
<keyword evidence="4" id="KW-0597">Phosphoprotein</keyword>
<evidence type="ECO:0000256" key="9">
    <source>
        <dbReference type="ARBA" id="ARBA00059373"/>
    </source>
</evidence>
<evidence type="ECO:0000256" key="5">
    <source>
        <dbReference type="ARBA" id="ARBA00022664"/>
    </source>
</evidence>
<evidence type="ECO:0000256" key="11">
    <source>
        <dbReference type="ARBA" id="ARBA00067670"/>
    </source>
</evidence>
<keyword evidence="14" id="KW-1185">Reference proteome</keyword>
<dbReference type="Proteomes" id="UP000001593">
    <property type="component" value="Unassembled WGS sequence"/>
</dbReference>
<evidence type="ECO:0000256" key="4">
    <source>
        <dbReference type="ARBA" id="ARBA00022553"/>
    </source>
</evidence>
<dbReference type="InterPro" id="IPR009422">
    <property type="entry name" value="Gemin6"/>
</dbReference>
<evidence type="ECO:0000256" key="1">
    <source>
        <dbReference type="ARBA" id="ARBA00004496"/>
    </source>
</evidence>
<reference evidence="13 14" key="1">
    <citation type="journal article" date="2007" name="Science">
        <title>Sea anemone genome reveals ancestral eumetazoan gene repertoire and genomic organization.</title>
        <authorList>
            <person name="Putnam N.H."/>
            <person name="Srivastava M."/>
            <person name="Hellsten U."/>
            <person name="Dirks B."/>
            <person name="Chapman J."/>
            <person name="Salamov A."/>
            <person name="Terry A."/>
            <person name="Shapiro H."/>
            <person name="Lindquist E."/>
            <person name="Kapitonov V.V."/>
            <person name="Jurka J."/>
            <person name="Genikhovich G."/>
            <person name="Grigoriev I.V."/>
            <person name="Lucas S.M."/>
            <person name="Steele R.E."/>
            <person name="Finnerty J.R."/>
            <person name="Technau U."/>
            <person name="Martindale M.Q."/>
            <person name="Rokhsar D.S."/>
        </authorList>
    </citation>
    <scope>NUCLEOTIDE SEQUENCE [LARGE SCALE GENOMIC DNA]</scope>
    <source>
        <strain evidence="14">CH2 X CH6</strain>
    </source>
</reference>
<evidence type="ECO:0000313" key="14">
    <source>
        <dbReference type="Proteomes" id="UP000001593"/>
    </source>
</evidence>
<dbReference type="GO" id="GO:0000387">
    <property type="term" value="P:spliceosomal snRNP assembly"/>
    <property type="evidence" value="ECO:0000318"/>
    <property type="project" value="GO_Central"/>
</dbReference>
<evidence type="ECO:0000256" key="6">
    <source>
        <dbReference type="ARBA" id="ARBA00023187"/>
    </source>
</evidence>
<name>A7SXH9_NEMVE</name>
<accession>A7SXH9</accession>
<dbReference type="FunFam" id="2.30.30.100:FF:000038">
    <property type="entry name" value="Gem-associated protein 6"/>
    <property type="match status" value="1"/>
</dbReference>
<dbReference type="EMBL" id="DS469888">
    <property type="protein sequence ID" value="EDO31592.1"/>
    <property type="molecule type" value="Genomic_DNA"/>
</dbReference>
<dbReference type="STRING" id="45351.A7SXH9"/>
<feature type="domain" description="AD" evidence="12">
    <location>
        <begin position="68"/>
        <end position="167"/>
    </location>
</feature>
<keyword evidence="7" id="KW-0539">Nucleus</keyword>
<dbReference type="PANTHER" id="PTHR14710:SF2">
    <property type="entry name" value="GEM-ASSOCIATED PROTEIN 6"/>
    <property type="match status" value="1"/>
</dbReference>
<dbReference type="Pfam" id="PF20417">
    <property type="entry name" value="Gemin6_C"/>
    <property type="match status" value="1"/>
</dbReference>
<evidence type="ECO:0000256" key="2">
    <source>
        <dbReference type="ARBA" id="ARBA00004642"/>
    </source>
</evidence>
<dbReference type="PhylomeDB" id="A7SXH9"/>
<comment type="subcellular location">
    <subcellularLocation>
        <location evidence="1">Cytoplasm</location>
    </subcellularLocation>
    <subcellularLocation>
        <location evidence="8">Nucleus</location>
        <location evidence="8">Nuclear body</location>
    </subcellularLocation>
    <subcellularLocation>
        <location evidence="2">Nucleus</location>
        <location evidence="2">Nucleoplasm</location>
    </subcellularLocation>
</comment>
<dbReference type="InParanoid" id="A7SXH9"/>
<comment type="subunit">
    <text evidence="10">Part of the core SMN complex that contains SMN1, GEMIN2/SIP1, DDX20/GEMIN3, GEMIN4, GEMIN5, GEMIN6, GEMIN7, GEMIN8 and STRAP/UNRIP. Part of the SMN-Sm complex that contains SMN1, GEMIN2/SIP1, DDX20/GEMIN3, GEMIN4, GEMIN5, GEMIN6, GEMIN7, GEMIN8, STRAP/UNRIP and the Sm proteins SNRPB, SNRPD1, SNRPD2, SNRPD3, SNRPE, SNRPF and SNRPG. Interacts with GEMIN7; the interaction is direct. Interacts with GEMIN8; the interaction is direct. Interacts with SNRPB, SNRPD2, SNRPD3 and SNRPE; the interaction is direct.</text>
</comment>
<keyword evidence="5" id="KW-0507">mRNA processing</keyword>
<dbReference type="eggNOG" id="ENOG502RZTW">
    <property type="taxonomic scope" value="Eukaryota"/>
</dbReference>
<dbReference type="OMA" id="LEWEDYV"/>
<evidence type="ECO:0000259" key="12">
    <source>
        <dbReference type="PROSITE" id="PS52001"/>
    </source>
</evidence>
<comment type="function">
    <text evidence="9">The SMN complex catalyzes the assembly of small nuclear ribonucleoproteins (snRNPs), the building blocks of the spliceosome, and thereby plays an important role in the splicing of cellular pre-mRNAs. Most spliceosomal snRNPs contain a common set of Sm proteins SNRPB, SNRPD1, SNRPD2, SNRPD3, SNRPE, SNRPF and SNRPG that assemble in a heptameric protein ring on the Sm site of the small nuclear RNA to form the core snRNP (Sm core). In the cytosol, the Sm proteins SNRPD1, SNRPD2, SNRPE, SNRPF and SNRPG are trapped in an inactive 6S pICln-Sm complex by the chaperone CLNS1A that controls the assembly of the core snRNP. To assemble core snRNPs, the SMN complex accepts the trapped 5Sm proteins from CLNS1A forming an intermediate. Binding of snRNA inside 5Sm triggers eviction of the SMN complex, thereby allowing binding of SNRPD3 and SNRPB to complete assembly of the core snRNP.</text>
</comment>